<proteinExistence type="inferred from homology"/>
<evidence type="ECO:0000256" key="1">
    <source>
        <dbReference type="ARBA" id="ARBA00004196"/>
    </source>
</evidence>
<keyword evidence="3" id="KW-0813">Transport</keyword>
<dbReference type="PANTHER" id="PTHR30532">
    <property type="entry name" value="IRON III DICITRATE-BINDING PERIPLASMIC PROTEIN"/>
    <property type="match status" value="1"/>
</dbReference>
<evidence type="ECO:0000256" key="3">
    <source>
        <dbReference type="ARBA" id="ARBA00022448"/>
    </source>
</evidence>
<dbReference type="Proteomes" id="UP000237447">
    <property type="component" value="Unassembled WGS sequence"/>
</dbReference>
<evidence type="ECO:0000256" key="4">
    <source>
        <dbReference type="ARBA" id="ARBA00022496"/>
    </source>
</evidence>
<dbReference type="AlphaFoldDB" id="A0AAE5RST1"/>
<dbReference type="InterPro" id="IPR051313">
    <property type="entry name" value="Bact_iron-sidero_bind"/>
</dbReference>
<evidence type="ECO:0000313" key="8">
    <source>
        <dbReference type="Proteomes" id="UP000237447"/>
    </source>
</evidence>
<name>A0AAE5RST1_9HYPH</name>
<protein>
    <recommendedName>
        <fullName evidence="6">Fe/B12 periplasmic-binding domain-containing protein</fullName>
    </recommendedName>
</protein>
<evidence type="ECO:0000313" key="7">
    <source>
        <dbReference type="EMBL" id="POO48534.1"/>
    </source>
</evidence>
<accession>A0AAE5RST1</accession>
<keyword evidence="4" id="KW-0406">Ion transport</keyword>
<gene>
    <name evidence="7" type="ORF">CPJ18_25680</name>
</gene>
<dbReference type="Gene3D" id="3.40.50.1980">
    <property type="entry name" value="Nitrogenase molybdenum iron protein domain"/>
    <property type="match status" value="2"/>
</dbReference>
<dbReference type="SUPFAM" id="SSF53807">
    <property type="entry name" value="Helical backbone' metal receptor"/>
    <property type="match status" value="1"/>
</dbReference>
<dbReference type="PANTHER" id="PTHR30532:SF1">
    <property type="entry name" value="IRON(3+)-HYDROXAMATE-BINDING PROTEIN FHUD"/>
    <property type="match status" value="1"/>
</dbReference>
<evidence type="ECO:0000256" key="5">
    <source>
        <dbReference type="ARBA" id="ARBA00022729"/>
    </source>
</evidence>
<evidence type="ECO:0000256" key="2">
    <source>
        <dbReference type="ARBA" id="ARBA00008814"/>
    </source>
</evidence>
<sequence length="316" mass="34426">MPLWRATDRVRDPFLQMVGAPLLDRRKFIGVALAAPALFAWVGTAKAATPQRIVSMDLLLTELLLTLGIQPIAIANIPLYRRLVAEPALSDKVADLGPLNEPNLEFLQILKPDLLLMADWQTAGLDNLNRITEVLPFAVFPKNIPAVIFVQSVLRQLAKLLSRQTEAESAIAACEQAIANARGTLSGLRRPVYVCRFTRDGRNAAVFGGNGMISDTLARLGLRNAFGGRVNGSGVASVSLRRLADVPDAIIIHFDRGIETDRALERLAESPLWNAFSAVRGGRVLRMPVIYPNGGVRSIERLATQLENGLAQVKDV</sequence>
<keyword evidence="4" id="KW-0410">Iron transport</keyword>
<reference evidence="7 8" key="1">
    <citation type="journal article" date="2018" name="Syst. Appl. Microbiol.">
        <title>Agrobacterium rosae sp. nov., isolated from galls on different agricultural crops.</title>
        <authorList>
            <person name="Kuzmanovic N."/>
            <person name="Pulawska J."/>
            <person name="Smalla K."/>
            <person name="Nesme X."/>
        </authorList>
    </citation>
    <scope>NUCLEOTIDE SEQUENCE [LARGE SCALE GENOMIC DNA]</scope>
    <source>
        <strain evidence="7 8">NCPPB 1650</strain>
    </source>
</reference>
<organism evidence="7 8">
    <name type="scientific">Agrobacterium rosae</name>
    <dbReference type="NCBI Taxonomy" id="1972867"/>
    <lineage>
        <taxon>Bacteria</taxon>
        <taxon>Pseudomonadati</taxon>
        <taxon>Pseudomonadota</taxon>
        <taxon>Alphaproteobacteria</taxon>
        <taxon>Hyphomicrobiales</taxon>
        <taxon>Rhizobiaceae</taxon>
        <taxon>Rhizobium/Agrobacterium group</taxon>
        <taxon>Agrobacterium</taxon>
    </lineage>
</organism>
<comment type="subcellular location">
    <subcellularLocation>
        <location evidence="1">Cell envelope</location>
    </subcellularLocation>
</comment>
<keyword evidence="5" id="KW-0732">Signal</keyword>
<dbReference type="InterPro" id="IPR002491">
    <property type="entry name" value="ABC_transptr_periplasmic_BD"/>
</dbReference>
<dbReference type="Pfam" id="PF01497">
    <property type="entry name" value="Peripla_BP_2"/>
    <property type="match status" value="1"/>
</dbReference>
<comment type="caution">
    <text evidence="7">The sequence shown here is derived from an EMBL/GenBank/DDBJ whole genome shotgun (WGS) entry which is preliminary data.</text>
</comment>
<evidence type="ECO:0000259" key="6">
    <source>
        <dbReference type="PROSITE" id="PS50983"/>
    </source>
</evidence>
<dbReference type="EMBL" id="NXEJ01000014">
    <property type="protein sequence ID" value="POO48534.1"/>
    <property type="molecule type" value="Genomic_DNA"/>
</dbReference>
<keyword evidence="4" id="KW-0408">Iron</keyword>
<dbReference type="PROSITE" id="PS50983">
    <property type="entry name" value="FE_B12_PBP"/>
    <property type="match status" value="1"/>
</dbReference>
<dbReference type="PRINTS" id="PR01715">
    <property type="entry name" value="FERRIBNDNGPP"/>
</dbReference>
<feature type="domain" description="Fe/B12 periplasmic-binding" evidence="6">
    <location>
        <begin position="52"/>
        <end position="314"/>
    </location>
</feature>
<comment type="similarity">
    <text evidence="2">Belongs to the bacterial solute-binding protein 8 family.</text>
</comment>
<dbReference type="GO" id="GO:1901678">
    <property type="term" value="P:iron coordination entity transport"/>
    <property type="evidence" value="ECO:0007669"/>
    <property type="project" value="UniProtKB-ARBA"/>
</dbReference>
<dbReference type="GO" id="GO:0030288">
    <property type="term" value="C:outer membrane-bounded periplasmic space"/>
    <property type="evidence" value="ECO:0007669"/>
    <property type="project" value="TreeGrafter"/>
</dbReference>